<dbReference type="SUPFAM" id="SSF53335">
    <property type="entry name" value="S-adenosyl-L-methionine-dependent methyltransferases"/>
    <property type="match status" value="1"/>
</dbReference>
<accession>A0A814IGU4</accession>
<dbReference type="InterPro" id="IPR029063">
    <property type="entry name" value="SAM-dependent_MTases_sf"/>
</dbReference>
<dbReference type="AlphaFoldDB" id="A0A814IGU4"/>
<dbReference type="Proteomes" id="UP000663889">
    <property type="component" value="Unassembled WGS sequence"/>
</dbReference>
<dbReference type="InterPro" id="IPR021829">
    <property type="entry name" value="DUF3419"/>
</dbReference>
<reference evidence="2" key="1">
    <citation type="submission" date="2021-02" db="EMBL/GenBank/DDBJ databases">
        <authorList>
            <person name="Nowell W R."/>
        </authorList>
    </citation>
    <scope>NUCLEOTIDE SEQUENCE</scope>
</reference>
<dbReference type="InterPro" id="IPR041698">
    <property type="entry name" value="Methyltransf_25"/>
</dbReference>
<evidence type="ECO:0000313" key="2">
    <source>
        <dbReference type="EMBL" id="CAF1024366.1"/>
    </source>
</evidence>
<dbReference type="Proteomes" id="UP000663874">
    <property type="component" value="Unassembled WGS sequence"/>
</dbReference>
<evidence type="ECO:0000259" key="1">
    <source>
        <dbReference type="Pfam" id="PF13649"/>
    </source>
</evidence>
<evidence type="ECO:0000313" key="4">
    <source>
        <dbReference type="Proteomes" id="UP000663889"/>
    </source>
</evidence>
<dbReference type="EMBL" id="CAJOBE010001892">
    <property type="protein sequence ID" value="CAF3782949.1"/>
    <property type="molecule type" value="Genomic_DNA"/>
</dbReference>
<gene>
    <name evidence="3" type="ORF">FNK824_LOCUS14008</name>
    <name evidence="2" type="ORF">SEV965_LOCUS11970</name>
</gene>
<organism evidence="2 4">
    <name type="scientific">Rotaria sordida</name>
    <dbReference type="NCBI Taxonomy" id="392033"/>
    <lineage>
        <taxon>Eukaryota</taxon>
        <taxon>Metazoa</taxon>
        <taxon>Spiralia</taxon>
        <taxon>Gnathifera</taxon>
        <taxon>Rotifera</taxon>
        <taxon>Eurotatoria</taxon>
        <taxon>Bdelloidea</taxon>
        <taxon>Philodinida</taxon>
        <taxon>Philodinidae</taxon>
        <taxon>Rotaria</taxon>
    </lineage>
</organism>
<proteinExistence type="predicted"/>
<name>A0A814IGU4_9BILA</name>
<dbReference type="EMBL" id="CAJNOU010000532">
    <property type="protein sequence ID" value="CAF1024366.1"/>
    <property type="molecule type" value="Genomic_DNA"/>
</dbReference>
<dbReference type="CDD" id="cd02440">
    <property type="entry name" value="AdoMet_MTases"/>
    <property type="match status" value="1"/>
</dbReference>
<evidence type="ECO:0000313" key="3">
    <source>
        <dbReference type="EMBL" id="CAF3782949.1"/>
    </source>
</evidence>
<dbReference type="PANTHER" id="PTHR47473:SF1">
    <property type="entry name" value="METHYLTRANSFERASE DOMAIN-CONTAINING PROTEIN"/>
    <property type="match status" value="1"/>
</dbReference>
<dbReference type="PANTHER" id="PTHR47473">
    <property type="entry name" value="BTA1P"/>
    <property type="match status" value="1"/>
</dbReference>
<dbReference type="Pfam" id="PF11899">
    <property type="entry name" value="DUF3419"/>
    <property type="match status" value="1"/>
</dbReference>
<comment type="caution">
    <text evidence="2">The sequence shown here is derived from an EMBL/GenBank/DDBJ whole genome shotgun (WGS) entry which is preliminary data.</text>
</comment>
<feature type="domain" description="Methyltransferase" evidence="1">
    <location>
        <begin position="70"/>
        <end position="167"/>
    </location>
</feature>
<sequence length="572" mass="67024">MELISIIIWLCNEIQTIYYMILSPIRGITHKERLESFYAGQAKNYDSYRKKLLACRETLLDKLPCGGIWVDMGCGTGYNVEYMAKLGRLKYFTKVYLVDLSPSLLKIAVQRIKENGWTNVEIIETDATNWQPKEQKIDLITFSYSLTMIPDWFLAIDNAKKILKIDGHIGVTDFYVSRKYPEHGFALHSWFCLYSQKIVFNCTWEDPLLDIEALKLSEKDNLVAITSAGCNILTYVLQKPNHIYAIDKNPCQNAILELKIACIKELDFATNWEIWGHGKLRNFSQNVYPRLRVHLSQEARIFWDSHKHYFDGTNIRNSFYWRGCSGLFAYIISRYIWLIGLSKHIDSIFNAETIEEQKMIYETYIKRKIWTPILIKFLRSPFILSFLNGIPSTQQKLMDQSVTTIPMNAIDTVFSKLSLKNNYFYRVYLYGKYTKECCPEFLKEENFNKLKDGLINRISIHTTTITNFLKEHPKQDINRFILLDHMDWMVATPNILAEEWQQILDNSTEDCRYIWRTVSSNSIFVDNISITYKGKATTVNQLITYKKSLATKLHKVDRVHSYNAFFIAHLHH</sequence>
<dbReference type="Pfam" id="PF13649">
    <property type="entry name" value="Methyltransf_25"/>
    <property type="match status" value="1"/>
</dbReference>
<dbReference type="Gene3D" id="3.40.50.150">
    <property type="entry name" value="Vaccinia Virus protein VP39"/>
    <property type="match status" value="1"/>
</dbReference>
<protein>
    <recommendedName>
        <fullName evidence="1">Methyltransferase domain-containing protein</fullName>
    </recommendedName>
</protein>